<keyword evidence="2" id="KW-1185">Reference proteome</keyword>
<accession>A0ABV3SMK5</accession>
<dbReference type="Proteomes" id="UP001556692">
    <property type="component" value="Unassembled WGS sequence"/>
</dbReference>
<dbReference type="EMBL" id="JBDPGJ010000004">
    <property type="protein sequence ID" value="MEX0407944.1"/>
    <property type="molecule type" value="Genomic_DNA"/>
</dbReference>
<organism evidence="1 2">
    <name type="scientific">Aquibium pacificus</name>
    <dbReference type="NCBI Taxonomy" id="3153579"/>
    <lineage>
        <taxon>Bacteria</taxon>
        <taxon>Pseudomonadati</taxon>
        <taxon>Pseudomonadota</taxon>
        <taxon>Alphaproteobacteria</taxon>
        <taxon>Hyphomicrobiales</taxon>
        <taxon>Phyllobacteriaceae</taxon>
        <taxon>Aquibium</taxon>
    </lineage>
</organism>
<reference evidence="1 2" key="1">
    <citation type="submission" date="2024-05" db="EMBL/GenBank/DDBJ databases">
        <authorList>
            <person name="Jiang F."/>
        </authorList>
    </citation>
    <scope>NUCLEOTIDE SEQUENCE [LARGE SCALE GENOMIC DNA]</scope>
    <source>
        <strain evidence="1 2">LZ166</strain>
    </source>
</reference>
<name>A0ABV3SMK5_9HYPH</name>
<comment type="caution">
    <text evidence="1">The sequence shown here is derived from an EMBL/GenBank/DDBJ whole genome shotgun (WGS) entry which is preliminary data.</text>
</comment>
<sequence length="274" mass="30445">MGKPREKKIGRCLLTGEVGPFAKSHIIPDAFMRRASDAPLKEWDGTGRPKRSFTGWYDTGILGHTGEAIIAKYDDAAAKCFIDHGYTYRSRRDPLNLGVLTDKLIPRQIYEIANVNAKTMHLFALSLLWRAAVSTLPACSLITVRPKRLEEIRARLLAGDPGPPDEFPAYFSVFCGAEELPKMAPFQMGQPTFACRFFLDGVVCYVSPRKHARGLAAFESFFVGRCSDVVNLVCVPSDTSQHARRVKEQVVELFDQHGDIFRGGSRVGNFSSNS</sequence>
<protein>
    <submittedName>
        <fullName evidence="1">Uncharacterized protein</fullName>
    </submittedName>
</protein>
<evidence type="ECO:0000313" key="2">
    <source>
        <dbReference type="Proteomes" id="UP001556692"/>
    </source>
</evidence>
<dbReference type="RefSeq" id="WP_367955799.1">
    <property type="nucleotide sequence ID" value="NZ_JBDPGJ010000004.1"/>
</dbReference>
<gene>
    <name evidence="1" type="ORF">ABGN05_19995</name>
</gene>
<proteinExistence type="predicted"/>
<evidence type="ECO:0000313" key="1">
    <source>
        <dbReference type="EMBL" id="MEX0407944.1"/>
    </source>
</evidence>